<feature type="domain" description="4Fe-4S ferredoxin-type" evidence="4">
    <location>
        <begin position="42"/>
        <end position="72"/>
    </location>
</feature>
<dbReference type="PANTHER" id="PTHR43122:SF2">
    <property type="entry name" value="FERREDOXIN SUBUNIT OF PYRUVATE:FLAVODOXIN OXIDOREDUCTASE"/>
    <property type="match status" value="1"/>
</dbReference>
<dbReference type="InterPro" id="IPR017896">
    <property type="entry name" value="4Fe4S_Fe-S-bd"/>
</dbReference>
<reference evidence="5 6" key="1">
    <citation type="submission" date="2011-10" db="EMBL/GenBank/DDBJ databases">
        <title>The Noncontiguous Finished genome of Thermanaerovibrio velox DSM 12556.</title>
        <authorList>
            <consortium name="US DOE Joint Genome Institute (JGI-PGF)"/>
            <person name="Lucas S."/>
            <person name="Copeland A."/>
            <person name="Lapidus A."/>
            <person name="Glavina del Rio T."/>
            <person name="Dalin E."/>
            <person name="Tice H."/>
            <person name="Bruce D."/>
            <person name="Goodwin L."/>
            <person name="Pitluck S."/>
            <person name="Peters L."/>
            <person name="Mikhailova N."/>
            <person name="Teshima H."/>
            <person name="Kyrpides N."/>
            <person name="Mavromatis K."/>
            <person name="Ivanova N."/>
            <person name="Markowitz V."/>
            <person name="Cheng J.-F."/>
            <person name="Hugenholtz P."/>
            <person name="Woyke T."/>
            <person name="Wu D."/>
            <person name="Spring S."/>
            <person name="Brambilla E.-M."/>
            <person name="Klenk H.-P."/>
            <person name="Eisen J.A."/>
        </authorList>
    </citation>
    <scope>NUCLEOTIDE SEQUENCE [LARGE SCALE GENOMIC DNA]</scope>
    <source>
        <strain evidence="5 6">DSM 12556</strain>
    </source>
</reference>
<evidence type="ECO:0000256" key="1">
    <source>
        <dbReference type="ARBA" id="ARBA00022723"/>
    </source>
</evidence>
<evidence type="ECO:0000259" key="4">
    <source>
        <dbReference type="PROSITE" id="PS51379"/>
    </source>
</evidence>
<dbReference type="RefSeq" id="WP_006583831.1">
    <property type="nucleotide sequence ID" value="NZ_CM001377.1"/>
</dbReference>
<proteinExistence type="predicted"/>
<keyword evidence="5" id="KW-0830">Ubiquinone</keyword>
<evidence type="ECO:0000313" key="6">
    <source>
        <dbReference type="Proteomes" id="UP000005730"/>
    </source>
</evidence>
<dbReference type="Pfam" id="PF12838">
    <property type="entry name" value="Fer4_7"/>
    <property type="match status" value="1"/>
</dbReference>
<name>H0UMY2_9BACT</name>
<keyword evidence="3" id="KW-0411">Iron-sulfur</keyword>
<dbReference type="PROSITE" id="PS51379">
    <property type="entry name" value="4FE4S_FER_2"/>
    <property type="match status" value="2"/>
</dbReference>
<evidence type="ECO:0000256" key="3">
    <source>
        <dbReference type="ARBA" id="ARBA00023014"/>
    </source>
</evidence>
<evidence type="ECO:0000313" key="5">
    <source>
        <dbReference type="EMBL" id="EHM10337.1"/>
    </source>
</evidence>
<keyword evidence="2" id="KW-0408">Iron</keyword>
<dbReference type="AlphaFoldDB" id="H0UMY2"/>
<dbReference type="Gene3D" id="3.30.70.3270">
    <property type="match status" value="1"/>
</dbReference>
<accession>H0UMY2</accession>
<gene>
    <name evidence="5" type="ORF">TheveDRAFT_1215</name>
</gene>
<keyword evidence="1" id="KW-0479">Metal-binding</keyword>
<protein>
    <submittedName>
        <fullName evidence="5">NADH:ubiquinone oxidoreductase chain I-like protein</fullName>
    </submittedName>
</protein>
<dbReference type="GO" id="GO:0046872">
    <property type="term" value="F:metal ion binding"/>
    <property type="evidence" value="ECO:0007669"/>
    <property type="project" value="UniProtKB-KW"/>
</dbReference>
<dbReference type="InterPro" id="IPR017900">
    <property type="entry name" value="4Fe4S_Fe_S_CS"/>
</dbReference>
<organism evidence="5 6">
    <name type="scientific">Thermanaerovibrio velox DSM 12556</name>
    <dbReference type="NCBI Taxonomy" id="926567"/>
    <lineage>
        <taxon>Bacteria</taxon>
        <taxon>Thermotogati</taxon>
        <taxon>Synergistota</taxon>
        <taxon>Synergistia</taxon>
        <taxon>Synergistales</taxon>
        <taxon>Synergistaceae</taxon>
        <taxon>Thermanaerovibrio</taxon>
    </lineage>
</organism>
<dbReference type="HOGENOM" id="CLU_139698_5_3_0"/>
<dbReference type="STRING" id="926567.TheveDRAFT_1215"/>
<evidence type="ECO:0000256" key="2">
    <source>
        <dbReference type="ARBA" id="ARBA00023004"/>
    </source>
</evidence>
<dbReference type="Gene3D" id="3.30.70.20">
    <property type="match status" value="1"/>
</dbReference>
<dbReference type="PROSITE" id="PS00198">
    <property type="entry name" value="4FE4S_FER_1"/>
    <property type="match status" value="2"/>
</dbReference>
<dbReference type="OrthoDB" id="9804603at2"/>
<dbReference type="SUPFAM" id="SSF54862">
    <property type="entry name" value="4Fe-4S ferredoxins"/>
    <property type="match status" value="1"/>
</dbReference>
<dbReference type="EMBL" id="CM001377">
    <property type="protein sequence ID" value="EHM10337.1"/>
    <property type="molecule type" value="Genomic_DNA"/>
</dbReference>
<sequence length="77" mass="8406">MAKAKGKIEVDQERCKGCGLCVSVCPMKVIEFGDNFNAKGYHPAEAKHLDKCIGCGFCYNICPDVCITVYKEVAENA</sequence>
<dbReference type="GO" id="GO:0051536">
    <property type="term" value="F:iron-sulfur cluster binding"/>
    <property type="evidence" value="ECO:0007669"/>
    <property type="project" value="UniProtKB-KW"/>
</dbReference>
<dbReference type="Proteomes" id="UP000005730">
    <property type="component" value="Chromosome"/>
</dbReference>
<feature type="domain" description="4Fe-4S ferredoxin-type" evidence="4">
    <location>
        <begin position="6"/>
        <end position="35"/>
    </location>
</feature>
<dbReference type="PANTHER" id="PTHR43122">
    <property type="entry name" value="FERREDOXIN SUBUNIT OF PYRUVATE:FLAVODOXIN OXIDOREDUCTASE-RELATED"/>
    <property type="match status" value="1"/>
</dbReference>
<keyword evidence="6" id="KW-1185">Reference proteome</keyword>
<dbReference type="eggNOG" id="COG1146">
    <property type="taxonomic scope" value="Bacteria"/>
</dbReference>